<dbReference type="Pfam" id="PF00578">
    <property type="entry name" value="AhpC-TSA"/>
    <property type="match status" value="1"/>
</dbReference>
<dbReference type="EMBL" id="FSRA01000002">
    <property type="protein sequence ID" value="SIO53603.1"/>
    <property type="molecule type" value="Genomic_DNA"/>
</dbReference>
<dbReference type="PANTHER" id="PTHR42852:SF17">
    <property type="entry name" value="THIOREDOXIN-LIKE PROTEIN HI_1115"/>
    <property type="match status" value="1"/>
</dbReference>
<dbReference type="GO" id="GO:0016491">
    <property type="term" value="F:oxidoreductase activity"/>
    <property type="evidence" value="ECO:0007669"/>
    <property type="project" value="InterPro"/>
</dbReference>
<name>A0A1N6KAV7_9BACT</name>
<dbReference type="InterPro" id="IPR013766">
    <property type="entry name" value="Thioredoxin_domain"/>
</dbReference>
<dbReference type="PROSITE" id="PS51352">
    <property type="entry name" value="THIOREDOXIN_2"/>
    <property type="match status" value="1"/>
</dbReference>
<dbReference type="STRING" id="536979.SAMN04488055_5445"/>
<dbReference type="Proteomes" id="UP000185003">
    <property type="component" value="Unassembled WGS sequence"/>
</dbReference>
<accession>A0A1N6KAV7</accession>
<keyword evidence="3" id="KW-1185">Reference proteome</keyword>
<dbReference type="GO" id="GO:0016209">
    <property type="term" value="F:antioxidant activity"/>
    <property type="evidence" value="ECO:0007669"/>
    <property type="project" value="InterPro"/>
</dbReference>
<feature type="domain" description="Thioredoxin" evidence="1">
    <location>
        <begin position="22"/>
        <end position="169"/>
    </location>
</feature>
<sequence length="431" mass="50023">MGQVGMATNNSYESRTIKLENPEIGKPMPDFTLDYITNYKTTKASLNDFKGKWLILDLWFKGCVVCIKSFPHVNELQEKFKDKVQFLLVGYNANRVGGNSIVQVYDDFNKEKKLKNLVSAYDSIIIKKWNVWSFPCVFIINPEGTLVAITDGRDLTEEKMRQLIDRKSVLLYPKDREKFSAGINNMHPKPSDSLILFQSSLTKFTNQDFFLQSIDYQLNSDIYIRKGYKVAGIPLNLFYNLAYFGKHHWIRGDSLYEKVYRQPILNLKDTSLFIWSDRQLKGLYNYSLDVPKELATKEGLMKRMQGDLEGYFGYKVTVENRKMPIWKLTAKNYSHERLKTKGGPIVYKGEITGVTFGNFKWSQLPYLLDRYINEMSLVTLIDETGITGNVDLKIDALMSDIHQVKRELQKYGLDLVKEEREMKVLVISDQK</sequence>
<evidence type="ECO:0000313" key="3">
    <source>
        <dbReference type="Proteomes" id="UP000185003"/>
    </source>
</evidence>
<dbReference type="CDD" id="cd02966">
    <property type="entry name" value="TlpA_like_family"/>
    <property type="match status" value="1"/>
</dbReference>
<dbReference type="InterPro" id="IPR036249">
    <property type="entry name" value="Thioredoxin-like_sf"/>
</dbReference>
<dbReference type="InterPro" id="IPR050553">
    <property type="entry name" value="Thioredoxin_ResA/DsbE_sf"/>
</dbReference>
<dbReference type="SUPFAM" id="SSF52833">
    <property type="entry name" value="Thioredoxin-like"/>
    <property type="match status" value="1"/>
</dbReference>
<dbReference type="InterPro" id="IPR000866">
    <property type="entry name" value="AhpC/TSA"/>
</dbReference>
<protein>
    <submittedName>
        <fullName evidence="2">Peroxiredoxin</fullName>
    </submittedName>
</protein>
<dbReference type="PANTHER" id="PTHR42852">
    <property type="entry name" value="THIOL:DISULFIDE INTERCHANGE PROTEIN DSBE"/>
    <property type="match status" value="1"/>
</dbReference>
<gene>
    <name evidence="2" type="ORF">SAMN04488055_5445</name>
</gene>
<evidence type="ECO:0000313" key="2">
    <source>
        <dbReference type="EMBL" id="SIO53603.1"/>
    </source>
</evidence>
<evidence type="ECO:0000259" key="1">
    <source>
        <dbReference type="PROSITE" id="PS51352"/>
    </source>
</evidence>
<organism evidence="2 3">
    <name type="scientific">Chitinophaga niabensis</name>
    <dbReference type="NCBI Taxonomy" id="536979"/>
    <lineage>
        <taxon>Bacteria</taxon>
        <taxon>Pseudomonadati</taxon>
        <taxon>Bacteroidota</taxon>
        <taxon>Chitinophagia</taxon>
        <taxon>Chitinophagales</taxon>
        <taxon>Chitinophagaceae</taxon>
        <taxon>Chitinophaga</taxon>
    </lineage>
</organism>
<proteinExistence type="predicted"/>
<dbReference type="AlphaFoldDB" id="A0A1N6KAV7"/>
<dbReference type="Gene3D" id="3.40.30.10">
    <property type="entry name" value="Glutaredoxin"/>
    <property type="match status" value="1"/>
</dbReference>
<reference evidence="2 3" key="1">
    <citation type="submission" date="2016-11" db="EMBL/GenBank/DDBJ databases">
        <authorList>
            <person name="Jaros S."/>
            <person name="Januszkiewicz K."/>
            <person name="Wedrychowicz H."/>
        </authorList>
    </citation>
    <scope>NUCLEOTIDE SEQUENCE [LARGE SCALE GENOMIC DNA]</scope>
    <source>
        <strain evidence="2 3">DSM 24787</strain>
    </source>
</reference>